<gene>
    <name evidence="2" type="ORF">D2L64_01595</name>
</gene>
<dbReference type="EMBL" id="QXEC01000001">
    <property type="protein sequence ID" value="RIV41417.1"/>
    <property type="molecule type" value="Genomic_DNA"/>
</dbReference>
<feature type="transmembrane region" description="Helical" evidence="1">
    <location>
        <begin position="324"/>
        <end position="355"/>
    </location>
</feature>
<protein>
    <submittedName>
        <fullName evidence="2">Uncharacterized protein</fullName>
    </submittedName>
</protein>
<feature type="transmembrane region" description="Helical" evidence="1">
    <location>
        <begin position="52"/>
        <end position="69"/>
    </location>
</feature>
<accession>A0A418N1P3</accession>
<organism evidence="2 3">
    <name type="scientific">Micromonospora radicis</name>
    <dbReference type="NCBI Taxonomy" id="1894971"/>
    <lineage>
        <taxon>Bacteria</taxon>
        <taxon>Bacillati</taxon>
        <taxon>Actinomycetota</taxon>
        <taxon>Actinomycetes</taxon>
        <taxon>Micromonosporales</taxon>
        <taxon>Micromonosporaceae</taxon>
        <taxon>Micromonospora</taxon>
    </lineage>
</organism>
<keyword evidence="1" id="KW-0472">Membrane</keyword>
<sequence length="661" mass="70854">MPAEQSALAPPVAPALTPSPGSPYRRRLLVALVALPAAWLLPLVAVALDARWALPPLVLLATASLLRGGRTLLDRVLLAAVLLICLTTAAGLLFTVWPWGMAPLPVGGTALTVLVLTALATGRRPTLPRPGWADLLSVAATAGLVWYLAQPLLRAGDLVGRLTVFGRGEDYLRHLSLVDVIGQHGGYVFLDPAAVRDQLLSLLVYYPQGWHLLVALLDGHRTAPGTAPGTAPAGAAAVEPFLWWNLAGFGLFVLVLFWAAQRLPGPLHPLSRTVLTVVVGALVLGTQMPRMLLSGYPTETLGLTLTVVLAVLVARPVAAPREHLLLLGALLVGIGYTYYLFLPAAGILVLGALLLRRREIRRRLATSLLIGVTTAVLAPVPILLGVFRANQTESLAATVGPDVTETWLALGGLGAFVVPALLVHAVRVGRVDPAWRRWLFVLLVSMLLTLAIGQASLSLGGEVGYYFNKAGHLTTVLLIVGTAAVVRLLPVPRRGRPVRTVLAGLTAVAVAAATVFFVGVTGWHRSLLVVDRQSWAERWVHQQLDPPGRAAAVCEQAYQRYPAVDGVTTLILDRRPYQSYLASICLSTLQGTTAQTEAGIYDMVFVEPDRTSQMLHRVPGEIRLVMATDGARVRVNRMLREYPELADRITVETMIVDDPPS</sequence>
<reference evidence="2 3" key="1">
    <citation type="submission" date="2018-08" db="EMBL/GenBank/DDBJ databases">
        <title>Jishengella sp. nov., isolated from a root of Azadirachta indica A. Juss. var. siamensis Valenton.</title>
        <authorList>
            <person name="Kuncharoen N."/>
            <person name="Tanasupawat S."/>
            <person name="Kudo T."/>
            <person name="Ohkuma M."/>
        </authorList>
    </citation>
    <scope>NUCLEOTIDE SEQUENCE [LARGE SCALE GENOMIC DNA]</scope>
    <source>
        <strain evidence="2 3">AZ1-13</strain>
    </source>
</reference>
<dbReference type="AlphaFoldDB" id="A0A418N1P3"/>
<keyword evidence="1" id="KW-1133">Transmembrane helix</keyword>
<feature type="transmembrane region" description="Helical" evidence="1">
    <location>
        <begin position="438"/>
        <end position="458"/>
    </location>
</feature>
<dbReference type="RefSeq" id="WP_119572619.1">
    <property type="nucleotide sequence ID" value="NZ_QXEC01000001.1"/>
</dbReference>
<evidence type="ECO:0000313" key="2">
    <source>
        <dbReference type="EMBL" id="RIV41417.1"/>
    </source>
</evidence>
<feature type="transmembrane region" description="Helical" evidence="1">
    <location>
        <begin position="300"/>
        <end position="318"/>
    </location>
</feature>
<feature type="transmembrane region" description="Helical" evidence="1">
    <location>
        <begin position="501"/>
        <end position="523"/>
    </location>
</feature>
<feature type="transmembrane region" description="Helical" evidence="1">
    <location>
        <begin position="407"/>
        <end position="426"/>
    </location>
</feature>
<evidence type="ECO:0000256" key="1">
    <source>
        <dbReference type="SAM" id="Phobius"/>
    </source>
</evidence>
<feature type="transmembrane region" description="Helical" evidence="1">
    <location>
        <begin position="470"/>
        <end position="489"/>
    </location>
</feature>
<evidence type="ECO:0000313" key="3">
    <source>
        <dbReference type="Proteomes" id="UP000283832"/>
    </source>
</evidence>
<comment type="caution">
    <text evidence="2">The sequence shown here is derived from an EMBL/GenBank/DDBJ whole genome shotgun (WGS) entry which is preliminary data.</text>
</comment>
<feature type="transmembrane region" description="Helical" evidence="1">
    <location>
        <begin position="102"/>
        <end position="120"/>
    </location>
</feature>
<keyword evidence="3" id="KW-1185">Reference proteome</keyword>
<dbReference type="OrthoDB" id="3336106at2"/>
<name>A0A418N1P3_9ACTN</name>
<keyword evidence="1" id="KW-0812">Transmembrane</keyword>
<feature type="transmembrane region" description="Helical" evidence="1">
    <location>
        <begin position="28"/>
        <end position="46"/>
    </location>
</feature>
<feature type="transmembrane region" description="Helical" evidence="1">
    <location>
        <begin position="241"/>
        <end position="260"/>
    </location>
</feature>
<dbReference type="Proteomes" id="UP000283832">
    <property type="component" value="Unassembled WGS sequence"/>
</dbReference>
<proteinExistence type="predicted"/>
<feature type="transmembrane region" description="Helical" evidence="1">
    <location>
        <begin position="367"/>
        <end position="387"/>
    </location>
</feature>
<feature type="transmembrane region" description="Helical" evidence="1">
    <location>
        <begin position="76"/>
        <end position="96"/>
    </location>
</feature>